<keyword evidence="1" id="KW-0812">Transmembrane</keyword>
<gene>
    <name evidence="2" type="ORF">DES38_10840</name>
</gene>
<keyword evidence="1" id="KW-0472">Membrane</keyword>
<keyword evidence="3" id="KW-1185">Reference proteome</keyword>
<dbReference type="RefSeq" id="WP_110251565.1">
    <property type="nucleotide sequence ID" value="NZ_QJJR01000008.1"/>
</dbReference>
<sequence>MVNINFFEKKKKNITPWVITGTALILSGLLVFYFSWMTSQIREDITINERQIEQQQAVVIELQRVNLIGDQVNQLKRDAETLQANKYPAKALYDEMIDQIPNLSDTLINQFIFSITGNVQLQLALPSEADVVSLQRQLLDLPYVTNVVLETIEVTGEAATYDTRFSIMIDRLSLSEVLSRDL</sequence>
<keyword evidence="1" id="KW-1133">Transmembrane helix</keyword>
<evidence type="ECO:0000313" key="2">
    <source>
        <dbReference type="EMBL" id="PXW90029.1"/>
    </source>
</evidence>
<feature type="transmembrane region" description="Helical" evidence="1">
    <location>
        <begin position="14"/>
        <end position="36"/>
    </location>
</feature>
<dbReference type="AlphaFoldDB" id="A0A2V3WMU9"/>
<accession>A0A2V3WMU9</accession>
<dbReference type="EMBL" id="QJJR01000008">
    <property type="protein sequence ID" value="PXW90029.1"/>
    <property type="molecule type" value="Genomic_DNA"/>
</dbReference>
<dbReference type="OrthoDB" id="2973878at2"/>
<evidence type="ECO:0000313" key="3">
    <source>
        <dbReference type="Proteomes" id="UP000247922"/>
    </source>
</evidence>
<reference evidence="2 3" key="1">
    <citation type="submission" date="2018-05" db="EMBL/GenBank/DDBJ databases">
        <title>Genomic Encyclopedia of Type Strains, Phase IV (KMG-IV): sequencing the most valuable type-strain genomes for metagenomic binning, comparative biology and taxonomic classification.</title>
        <authorList>
            <person name="Goeker M."/>
        </authorList>
    </citation>
    <scope>NUCLEOTIDE SEQUENCE [LARGE SCALE GENOMIC DNA]</scope>
    <source>
        <strain evidence="2 3">DSM 22440</strain>
    </source>
</reference>
<organism evidence="2 3">
    <name type="scientific">Streptohalobacillus salinus</name>
    <dbReference type="NCBI Taxonomy" id="621096"/>
    <lineage>
        <taxon>Bacteria</taxon>
        <taxon>Bacillati</taxon>
        <taxon>Bacillota</taxon>
        <taxon>Bacilli</taxon>
        <taxon>Bacillales</taxon>
        <taxon>Bacillaceae</taxon>
        <taxon>Streptohalobacillus</taxon>
    </lineage>
</organism>
<evidence type="ECO:0000256" key="1">
    <source>
        <dbReference type="SAM" id="Phobius"/>
    </source>
</evidence>
<name>A0A2V3WMU9_9BACI</name>
<protein>
    <recommendedName>
        <fullName evidence="4">Tfp pilus assembly protein PilN</fullName>
    </recommendedName>
</protein>
<proteinExistence type="predicted"/>
<comment type="caution">
    <text evidence="2">The sequence shown here is derived from an EMBL/GenBank/DDBJ whole genome shotgun (WGS) entry which is preliminary data.</text>
</comment>
<evidence type="ECO:0008006" key="4">
    <source>
        <dbReference type="Google" id="ProtNLM"/>
    </source>
</evidence>
<dbReference type="Proteomes" id="UP000247922">
    <property type="component" value="Unassembled WGS sequence"/>
</dbReference>